<feature type="domain" description="Methyltransferase" evidence="1">
    <location>
        <begin position="131"/>
        <end position="246"/>
    </location>
</feature>
<dbReference type="Pfam" id="PF13847">
    <property type="entry name" value="Methyltransf_31"/>
    <property type="match status" value="1"/>
</dbReference>
<evidence type="ECO:0000313" key="4">
    <source>
        <dbReference type="EMBL" id="VFK04531.1"/>
    </source>
</evidence>
<dbReference type="GO" id="GO:0032259">
    <property type="term" value="P:methylation"/>
    <property type="evidence" value="ECO:0007669"/>
    <property type="project" value="UniProtKB-KW"/>
</dbReference>
<dbReference type="SUPFAM" id="SSF53335">
    <property type="entry name" value="S-adenosyl-L-methionine-dependent methyltransferases"/>
    <property type="match status" value="1"/>
</dbReference>
<organism evidence="5">
    <name type="scientific">Candidatus Kentrum eta</name>
    <dbReference type="NCBI Taxonomy" id="2126337"/>
    <lineage>
        <taxon>Bacteria</taxon>
        <taxon>Pseudomonadati</taxon>
        <taxon>Pseudomonadota</taxon>
        <taxon>Gammaproteobacteria</taxon>
        <taxon>Candidatus Kentrum</taxon>
    </lineage>
</organism>
<dbReference type="InterPro" id="IPR048711">
    <property type="entry name" value="WHD_Rv2258c"/>
</dbReference>
<evidence type="ECO:0000313" key="3">
    <source>
        <dbReference type="EMBL" id="VFK04254.1"/>
    </source>
</evidence>
<dbReference type="CDD" id="cd02440">
    <property type="entry name" value="AdoMet_MTases"/>
    <property type="match status" value="1"/>
</dbReference>
<keyword evidence="5" id="KW-0489">Methyltransferase</keyword>
<evidence type="ECO:0000259" key="2">
    <source>
        <dbReference type="Pfam" id="PF21320"/>
    </source>
</evidence>
<dbReference type="AlphaFoldDB" id="A0A450VSM7"/>
<name>A0A450VSM7_9GAMM</name>
<protein>
    <submittedName>
        <fullName evidence="5">Methyltransferase domain-containing protein</fullName>
    </submittedName>
</protein>
<accession>A0A450VSM7</accession>
<evidence type="ECO:0000259" key="1">
    <source>
        <dbReference type="Pfam" id="PF13847"/>
    </source>
</evidence>
<proteinExistence type="predicted"/>
<reference evidence="5" key="1">
    <citation type="submission" date="2019-02" db="EMBL/GenBank/DDBJ databases">
        <authorList>
            <person name="Gruber-Vodicka R. H."/>
            <person name="Seah K. B. B."/>
        </authorList>
    </citation>
    <scope>NUCLEOTIDE SEQUENCE</scope>
    <source>
        <strain evidence="5">BECK_SA2B12</strain>
        <strain evidence="4">BECK_SA2B15</strain>
        <strain evidence="3">BECK_SA2B20</strain>
    </source>
</reference>
<dbReference type="EMBL" id="CAADFG010000426">
    <property type="protein sequence ID" value="VFK04531.1"/>
    <property type="molecule type" value="Genomic_DNA"/>
</dbReference>
<evidence type="ECO:0000313" key="5">
    <source>
        <dbReference type="EMBL" id="VFK07805.1"/>
    </source>
</evidence>
<keyword evidence="5" id="KW-0808">Transferase</keyword>
<sequence length="278" mass="30014">MADLPPSTSEKIAQAAGLKAVFREWLAAMVVGRIIDHDPTAGHYHLPSENAAALTRVAGADNMARLALVVPSLASVQEDIIAAFFQGGGVSYSSYPGFMKLWAEINTERFDASINPTNLSTLMPNVMEKMHEGIEILEVGCGNGHALCLMAKAFPDSRFTGYDLLEDGIEVARDKKRALGLSNVDFHAGDVTTFDEPNRYGLITAFDVIHDMARPDAALRWIFDSLKEGGTFLMVNLAASSNLHENLDHPLGSWLYTTSCMHCMPVSLALDGAGLGAM</sequence>
<dbReference type="PANTHER" id="PTHR45128">
    <property type="entry name" value="METHYLTRANSFERASE TYPE 11"/>
    <property type="match status" value="1"/>
</dbReference>
<dbReference type="InterPro" id="IPR025714">
    <property type="entry name" value="Methyltranfer_dom"/>
</dbReference>
<dbReference type="PANTHER" id="PTHR45128:SF1">
    <property type="entry name" value="S-ADENOSYLMETHIONINE-DEPENDENT METHYLTRANSFERASE RV2258C"/>
    <property type="match status" value="1"/>
</dbReference>
<feature type="domain" description="S-adenosylmethionine-dependent methyltransferase Rv2258c-like winged HTH" evidence="2">
    <location>
        <begin position="1"/>
        <end position="56"/>
    </location>
</feature>
<dbReference type="GO" id="GO:0008168">
    <property type="term" value="F:methyltransferase activity"/>
    <property type="evidence" value="ECO:0007669"/>
    <property type="project" value="UniProtKB-KW"/>
</dbReference>
<dbReference type="Gene3D" id="3.40.50.150">
    <property type="entry name" value="Vaccinia Virus protein VP39"/>
    <property type="match status" value="1"/>
</dbReference>
<gene>
    <name evidence="4" type="ORF">BECKH772A_GA0070896_104261</name>
    <name evidence="3" type="ORF">BECKH772B_GA0070898_104231</name>
    <name evidence="5" type="ORF">BECKH772C_GA0070978_104561</name>
</gene>
<dbReference type="Pfam" id="PF21320">
    <property type="entry name" value="WHD_Rv2258c"/>
    <property type="match status" value="1"/>
</dbReference>
<dbReference type="InterPro" id="IPR029063">
    <property type="entry name" value="SAM-dependent_MTases_sf"/>
</dbReference>
<dbReference type="InterPro" id="IPR053173">
    <property type="entry name" value="SAM-binding_MTase"/>
</dbReference>
<dbReference type="EMBL" id="CAADFJ010000456">
    <property type="protein sequence ID" value="VFK07805.1"/>
    <property type="molecule type" value="Genomic_DNA"/>
</dbReference>
<dbReference type="EMBL" id="CAADFI010000423">
    <property type="protein sequence ID" value="VFK04254.1"/>
    <property type="molecule type" value="Genomic_DNA"/>
</dbReference>